<gene>
    <name evidence="2" type="ORF">IU459_03450</name>
</gene>
<dbReference type="Proteomes" id="UP000702209">
    <property type="component" value="Unassembled WGS sequence"/>
</dbReference>
<dbReference type="InterPro" id="IPR013655">
    <property type="entry name" value="PAS_fold_3"/>
</dbReference>
<dbReference type="InterPro" id="IPR011006">
    <property type="entry name" value="CheY-like_superfamily"/>
</dbReference>
<reference evidence="2 3" key="1">
    <citation type="submission" date="2020-10" db="EMBL/GenBank/DDBJ databases">
        <title>Identification of Nocardia species via Next-generation sequencing and recognition of intraspecies genetic diversity.</title>
        <authorList>
            <person name="Li P."/>
            <person name="Li P."/>
            <person name="Lu B."/>
        </authorList>
    </citation>
    <scope>NUCLEOTIDE SEQUENCE [LARGE SCALE GENOMIC DNA]</scope>
    <source>
        <strain evidence="2 3">BJ06-0157</strain>
    </source>
</reference>
<dbReference type="SUPFAM" id="SSF52172">
    <property type="entry name" value="CheY-like"/>
    <property type="match status" value="1"/>
</dbReference>
<evidence type="ECO:0000313" key="3">
    <source>
        <dbReference type="Proteomes" id="UP000702209"/>
    </source>
</evidence>
<sequence length="224" mass="24660">MDDLALTSASAVESVVAGTPQSVGSFRFWFADQRWEWSDGVAALYGYAAGSAQPSTELLLAHKHPDDRSLVARSIDVALRTGEPFCGRHRVIDTSGRIHHVLVVADRMLDERGLVVGTSGYFIDVSDTLEENRQEVLDDTLPELVESRAVIEQAKGVLMVVYGINAEQAFRVLQWRSQETNVKLRTLAQRLVTEIPAMGGGPASQRARFDHLLLTMHGDVMATE</sequence>
<dbReference type="RefSeq" id="WP_195128173.1">
    <property type="nucleotide sequence ID" value="NZ_JADLQX010000002.1"/>
</dbReference>
<dbReference type="Pfam" id="PF08447">
    <property type="entry name" value="PAS_3"/>
    <property type="match status" value="1"/>
</dbReference>
<comment type="caution">
    <text evidence="2">The sequence shown here is derived from an EMBL/GenBank/DDBJ whole genome shotgun (WGS) entry which is preliminary data.</text>
</comment>
<protein>
    <submittedName>
        <fullName evidence="2">PAS and ANTAR domain-containing protein</fullName>
    </submittedName>
</protein>
<dbReference type="InterPro" id="IPR005561">
    <property type="entry name" value="ANTAR"/>
</dbReference>
<organism evidence="2 3">
    <name type="scientific">Nocardia amamiensis</name>
    <dbReference type="NCBI Taxonomy" id="404578"/>
    <lineage>
        <taxon>Bacteria</taxon>
        <taxon>Bacillati</taxon>
        <taxon>Actinomycetota</taxon>
        <taxon>Actinomycetes</taxon>
        <taxon>Mycobacteriales</taxon>
        <taxon>Nocardiaceae</taxon>
        <taxon>Nocardia</taxon>
    </lineage>
</organism>
<evidence type="ECO:0000259" key="1">
    <source>
        <dbReference type="PROSITE" id="PS50921"/>
    </source>
</evidence>
<name>A0ABS0CJ31_9NOCA</name>
<dbReference type="InterPro" id="IPR036388">
    <property type="entry name" value="WH-like_DNA-bd_sf"/>
</dbReference>
<feature type="domain" description="ANTAR" evidence="1">
    <location>
        <begin position="131"/>
        <end position="192"/>
    </location>
</feature>
<dbReference type="EMBL" id="JADLQX010000002">
    <property type="protein sequence ID" value="MBF6296596.1"/>
    <property type="molecule type" value="Genomic_DNA"/>
</dbReference>
<dbReference type="Gene3D" id="3.30.450.20">
    <property type="entry name" value="PAS domain"/>
    <property type="match status" value="1"/>
</dbReference>
<dbReference type="PROSITE" id="PS50921">
    <property type="entry name" value="ANTAR"/>
    <property type="match status" value="1"/>
</dbReference>
<dbReference type="SMART" id="SM01012">
    <property type="entry name" value="ANTAR"/>
    <property type="match status" value="1"/>
</dbReference>
<dbReference type="InterPro" id="IPR035965">
    <property type="entry name" value="PAS-like_dom_sf"/>
</dbReference>
<proteinExistence type="predicted"/>
<accession>A0ABS0CJ31</accession>
<dbReference type="Gene3D" id="1.10.10.10">
    <property type="entry name" value="Winged helix-like DNA-binding domain superfamily/Winged helix DNA-binding domain"/>
    <property type="match status" value="1"/>
</dbReference>
<dbReference type="SUPFAM" id="SSF55785">
    <property type="entry name" value="PYP-like sensor domain (PAS domain)"/>
    <property type="match status" value="1"/>
</dbReference>
<evidence type="ECO:0000313" key="2">
    <source>
        <dbReference type="EMBL" id="MBF6296596.1"/>
    </source>
</evidence>
<dbReference type="Pfam" id="PF03861">
    <property type="entry name" value="ANTAR"/>
    <property type="match status" value="1"/>
</dbReference>
<keyword evidence="3" id="KW-1185">Reference proteome</keyword>